<dbReference type="Pfam" id="PF12697">
    <property type="entry name" value="Abhydrolase_6"/>
    <property type="match status" value="1"/>
</dbReference>
<name>S3DJ75_GLAL2</name>
<dbReference type="eggNOG" id="ENOG502RYKB">
    <property type="taxonomic scope" value="Eukaryota"/>
</dbReference>
<evidence type="ECO:0000313" key="5">
    <source>
        <dbReference type="Proteomes" id="UP000016922"/>
    </source>
</evidence>
<dbReference type="Gene3D" id="1.10.10.800">
    <property type="match status" value="1"/>
</dbReference>
<evidence type="ECO:0000256" key="2">
    <source>
        <dbReference type="ARBA" id="ARBA00038115"/>
    </source>
</evidence>
<evidence type="ECO:0000313" key="4">
    <source>
        <dbReference type="EMBL" id="EPE32091.1"/>
    </source>
</evidence>
<evidence type="ECO:0000256" key="1">
    <source>
        <dbReference type="ARBA" id="ARBA00022801"/>
    </source>
</evidence>
<dbReference type="AlphaFoldDB" id="S3DJ75"/>
<dbReference type="RefSeq" id="XP_008081146.1">
    <property type="nucleotide sequence ID" value="XM_008082955.1"/>
</dbReference>
<proteinExistence type="inferred from homology"/>
<dbReference type="GeneID" id="19471214"/>
<keyword evidence="5" id="KW-1185">Reference proteome</keyword>
<gene>
    <name evidence="4" type="ORF">GLAREA_12173</name>
</gene>
<dbReference type="PANTHER" id="PTHR22946">
    <property type="entry name" value="DIENELACTONE HYDROLASE DOMAIN-CONTAINING PROTEIN-RELATED"/>
    <property type="match status" value="1"/>
</dbReference>
<protein>
    <submittedName>
        <fullName evidence="4">Alpha/beta-Hydrolase</fullName>
    </submittedName>
</protein>
<dbReference type="InterPro" id="IPR000073">
    <property type="entry name" value="AB_hydrolase_1"/>
</dbReference>
<dbReference type="GO" id="GO:0016788">
    <property type="term" value="F:hydrolase activity, acting on ester bonds"/>
    <property type="evidence" value="ECO:0007669"/>
    <property type="project" value="UniProtKB-ARBA"/>
</dbReference>
<dbReference type="PANTHER" id="PTHR22946:SF9">
    <property type="entry name" value="POLYKETIDE TRANSFERASE AF380"/>
    <property type="match status" value="1"/>
</dbReference>
<dbReference type="OrthoDB" id="2498029at2759"/>
<keyword evidence="1 4" id="KW-0378">Hydrolase</keyword>
<dbReference type="EMBL" id="KE145360">
    <property type="protein sequence ID" value="EPE32091.1"/>
    <property type="molecule type" value="Genomic_DNA"/>
</dbReference>
<dbReference type="KEGG" id="glz:GLAREA_12173"/>
<sequence length="306" mass="33574">MPRRDIEFKNGVGITLRGWLYTPDGVSPSEELPCLVMVHGFGAVKEMTLPTIADHFVSNLKLAVLVYDNRGYGASDAGEGQPRNEAIPYDQVSDFSDAITYAQSLSEVDSTRIGIWGSSFSGGHAITVAAGDRRVKAVISQVPFMHGWETVRRLIRADFMGGLEAAFEADRQARAAGQPGIMIPLIDPNPLAQSAIPLPDGHAFYDTWLKDLPHLENKVTARSMEVMRTYIPANVIEYVSPTPLWMSVAERDTLTPTDCTLKAFASALEPKKLVILKGGHFDAYSGPNLERLLIEQTEFLKNTLLA</sequence>
<evidence type="ECO:0000259" key="3">
    <source>
        <dbReference type="Pfam" id="PF12697"/>
    </source>
</evidence>
<dbReference type="SUPFAM" id="SSF53474">
    <property type="entry name" value="alpha/beta-Hydrolases"/>
    <property type="match status" value="1"/>
</dbReference>
<dbReference type="HOGENOM" id="CLU_048587_1_1_1"/>
<reference evidence="4 5" key="1">
    <citation type="journal article" date="2013" name="BMC Genomics">
        <title>Genomics-driven discovery of the pneumocandin biosynthetic gene cluster in the fungus Glarea lozoyensis.</title>
        <authorList>
            <person name="Chen L."/>
            <person name="Yue Q."/>
            <person name="Zhang X."/>
            <person name="Xiang M."/>
            <person name="Wang C."/>
            <person name="Li S."/>
            <person name="Che Y."/>
            <person name="Ortiz-Lopez F.J."/>
            <person name="Bills G.F."/>
            <person name="Liu X."/>
            <person name="An Z."/>
        </authorList>
    </citation>
    <scope>NUCLEOTIDE SEQUENCE [LARGE SCALE GENOMIC DNA]</scope>
    <source>
        <strain evidence="5">ATCC 20868 / MF5171</strain>
    </source>
</reference>
<organism evidence="4 5">
    <name type="scientific">Glarea lozoyensis (strain ATCC 20868 / MF5171)</name>
    <dbReference type="NCBI Taxonomy" id="1116229"/>
    <lineage>
        <taxon>Eukaryota</taxon>
        <taxon>Fungi</taxon>
        <taxon>Dikarya</taxon>
        <taxon>Ascomycota</taxon>
        <taxon>Pezizomycotina</taxon>
        <taxon>Leotiomycetes</taxon>
        <taxon>Helotiales</taxon>
        <taxon>Helotiaceae</taxon>
        <taxon>Glarea</taxon>
    </lineage>
</organism>
<dbReference type="InterPro" id="IPR029058">
    <property type="entry name" value="AB_hydrolase_fold"/>
</dbReference>
<accession>S3DJ75</accession>
<dbReference type="InterPro" id="IPR050261">
    <property type="entry name" value="FrsA_esterase"/>
</dbReference>
<comment type="similarity">
    <text evidence="2">Belongs to the AB hydrolase superfamily. FUS2 hydrolase family.</text>
</comment>
<dbReference type="Gene3D" id="3.40.50.1820">
    <property type="entry name" value="alpha/beta hydrolase"/>
    <property type="match status" value="1"/>
</dbReference>
<feature type="domain" description="AB hydrolase-1" evidence="3">
    <location>
        <begin position="35"/>
        <end position="281"/>
    </location>
</feature>
<dbReference type="Proteomes" id="UP000016922">
    <property type="component" value="Unassembled WGS sequence"/>
</dbReference>
<dbReference type="OMA" id="WEAKSNW"/>